<dbReference type="SUPFAM" id="SSF54211">
    <property type="entry name" value="Ribosomal protein S5 domain 2-like"/>
    <property type="match status" value="1"/>
</dbReference>
<organism evidence="15">
    <name type="scientific">Blastobotrys adeninivorans</name>
    <name type="common">Yeast</name>
    <name type="synonym">Arxula adeninivorans</name>
    <dbReference type="NCBI Taxonomy" id="409370"/>
    <lineage>
        <taxon>Eukaryota</taxon>
        <taxon>Fungi</taxon>
        <taxon>Dikarya</taxon>
        <taxon>Ascomycota</taxon>
        <taxon>Saccharomycotina</taxon>
        <taxon>Dipodascomycetes</taxon>
        <taxon>Dipodascales</taxon>
        <taxon>Trichomonascaceae</taxon>
        <taxon>Blastobotrys</taxon>
    </lineage>
</organism>
<dbReference type="InterPro" id="IPR006203">
    <property type="entry name" value="GHMP_knse_ATP-bd_CS"/>
</dbReference>
<accession>A0A060T2C3</accession>
<evidence type="ECO:0000313" key="15">
    <source>
        <dbReference type="EMBL" id="CDP33057.1"/>
    </source>
</evidence>
<dbReference type="PROSITE" id="PS00627">
    <property type="entry name" value="GHMP_KINASES_ATP"/>
    <property type="match status" value="1"/>
</dbReference>
<name>A0A060T2C3_BLAAD</name>
<dbReference type="InterPro" id="IPR013750">
    <property type="entry name" value="GHMP_kinase_C_dom"/>
</dbReference>
<evidence type="ECO:0000256" key="9">
    <source>
        <dbReference type="ARBA" id="ARBA00022955"/>
    </source>
</evidence>
<evidence type="ECO:0000256" key="3">
    <source>
        <dbReference type="ARBA" id="ARBA00012958"/>
    </source>
</evidence>
<dbReference type="SUPFAM" id="SSF55060">
    <property type="entry name" value="GHMP Kinase, C-terminal domain"/>
    <property type="match status" value="1"/>
</dbReference>
<dbReference type="InterPro" id="IPR014721">
    <property type="entry name" value="Ribsml_uS5_D2-typ_fold_subgr"/>
</dbReference>
<evidence type="ECO:0000256" key="4">
    <source>
        <dbReference type="ARBA" id="ARBA00022516"/>
    </source>
</evidence>
<evidence type="ECO:0000256" key="12">
    <source>
        <dbReference type="ARBA" id="ARBA00029326"/>
    </source>
</evidence>
<sequence length="416" mass="45373">MKAFSSPGKALLAGGYLVLDPSYSAYVVALSSRMHAVVSALSDDIQGDKVVRVRSSQFKDGEWTYIDGEMSRPNPFVQSVINVVLAYVQKSCKVSIDIYSDDAFHSQGESSVQKGRFRYHSLPLSEVPKTGMGSSAALTVSLTTALLSSFETIDLDSQDTQNKIHNLAQLAHCIAQKKVGSGFDVATAVYGSTVYQRFPASSLEQAASTDPGSEEFGQIIRKLVDSRWPMKIAPCSLPPGISLVMGDVHGGSETPKMVSQVLKWRKEKEQRANQVWDAINQGNKNLVAEFMHLNEQKGTPDEYRKELNNRIPKMKEAIRTIRTNIRTMSHESGVPIEPESQTALLDACADLPGVVGGVVPGAGGYDAVCLVVESDKANEIIANSKKSALFDKVEWLDLKEQTRGVQEEDPTLYPSA</sequence>
<dbReference type="GO" id="GO:0010142">
    <property type="term" value="P:farnesyl diphosphate biosynthetic process, mevalonate pathway"/>
    <property type="evidence" value="ECO:0007669"/>
    <property type="project" value="TreeGrafter"/>
</dbReference>
<evidence type="ECO:0000256" key="8">
    <source>
        <dbReference type="ARBA" id="ARBA00022840"/>
    </source>
</evidence>
<evidence type="ECO:0000256" key="10">
    <source>
        <dbReference type="ARBA" id="ARBA00023098"/>
    </source>
</evidence>
<dbReference type="InterPro" id="IPR006204">
    <property type="entry name" value="GHMP_kinase_N_dom"/>
</dbReference>
<dbReference type="GO" id="GO:0005524">
    <property type="term" value="F:ATP binding"/>
    <property type="evidence" value="ECO:0007669"/>
    <property type="project" value="UniProtKB-KW"/>
</dbReference>
<evidence type="ECO:0000259" key="13">
    <source>
        <dbReference type="Pfam" id="PF00288"/>
    </source>
</evidence>
<keyword evidence="9" id="KW-0752">Steroid biosynthesis</keyword>
<keyword evidence="7" id="KW-0418">Kinase</keyword>
<protein>
    <recommendedName>
        <fullName evidence="3">phosphomevalonate kinase</fullName>
        <ecNumber evidence="3">2.7.4.2</ecNumber>
    </recommendedName>
</protein>
<evidence type="ECO:0000256" key="6">
    <source>
        <dbReference type="ARBA" id="ARBA00022741"/>
    </source>
</evidence>
<dbReference type="GO" id="GO:0006696">
    <property type="term" value="P:ergosterol biosynthetic process"/>
    <property type="evidence" value="ECO:0007669"/>
    <property type="project" value="TreeGrafter"/>
</dbReference>
<feature type="domain" description="GHMP kinase N-terminal" evidence="13">
    <location>
        <begin position="125"/>
        <end position="191"/>
    </location>
</feature>
<dbReference type="InterPro" id="IPR016005">
    <property type="entry name" value="Erg8"/>
</dbReference>
<dbReference type="UniPathway" id="UPA00057">
    <property type="reaction ID" value="UER00099"/>
</dbReference>
<comment type="similarity">
    <text evidence="2">Belongs to the GHMP kinase family. Mevalonate kinase subfamily.</text>
</comment>
<reference evidence="15" key="2">
    <citation type="submission" date="2014-06" db="EMBL/GenBank/DDBJ databases">
        <title>The complete genome of Blastobotrys (Arxula) adeninivorans LS3 - a yeast of biotechnological interest.</title>
        <authorList>
            <person name="Kunze G."/>
            <person name="Gaillardin C."/>
            <person name="Czernicka M."/>
            <person name="Durrens P."/>
            <person name="Martin T."/>
            <person name="Boer E."/>
            <person name="Gabaldon T."/>
            <person name="Cruz J."/>
            <person name="Talla E."/>
            <person name="Marck C."/>
            <person name="Goffeau A."/>
            <person name="Barbe V."/>
            <person name="Baret P."/>
            <person name="Baronian K."/>
            <person name="Beier S."/>
            <person name="Bleykasten C."/>
            <person name="Bode R."/>
            <person name="Casaregola S."/>
            <person name="Despons L."/>
            <person name="Fairhead C."/>
            <person name="Giersberg M."/>
            <person name="Gierski P."/>
            <person name="Hahnel U."/>
            <person name="Hartmann A."/>
            <person name="Jankowska D."/>
            <person name="Jubin C."/>
            <person name="Jung P."/>
            <person name="Lafontaine I."/>
            <person name="Leh-Louis V."/>
            <person name="Lemaire M."/>
            <person name="Marcet-Houben M."/>
            <person name="Mascher M."/>
            <person name="Morel G."/>
            <person name="Richard G.-F."/>
            <person name="Riechen J."/>
            <person name="Sacerdot C."/>
            <person name="Sarkar A."/>
            <person name="Savel G."/>
            <person name="Schacherer J."/>
            <person name="Sherman D."/>
            <person name="Straub M.-L."/>
            <person name="Stein N."/>
            <person name="Thierry A."/>
            <person name="Trautwein-Schult A."/>
            <person name="Westhof E."/>
            <person name="Worch S."/>
            <person name="Dujon B."/>
            <person name="Souciet J.-L."/>
            <person name="Wincker P."/>
            <person name="Scholz U."/>
            <person name="Neuveglise N."/>
        </authorList>
    </citation>
    <scope>NUCLEOTIDE SEQUENCE</scope>
    <source>
        <strain evidence="15">LS3</strain>
    </source>
</reference>
<dbReference type="PhylomeDB" id="A0A060T2C3"/>
<keyword evidence="6" id="KW-0547">Nucleotide-binding</keyword>
<dbReference type="Gene3D" id="3.30.230.10">
    <property type="match status" value="1"/>
</dbReference>
<comment type="pathway">
    <text evidence="1">Isoprenoid biosynthesis; isopentenyl diphosphate biosynthesis via mevalonate pathway; isopentenyl diphosphate from (R)-mevalonate: step 2/3.</text>
</comment>
<evidence type="ECO:0000256" key="2">
    <source>
        <dbReference type="ARBA" id="ARBA00006495"/>
    </source>
</evidence>
<evidence type="ECO:0000256" key="11">
    <source>
        <dbReference type="ARBA" id="ARBA00023221"/>
    </source>
</evidence>
<keyword evidence="8" id="KW-0067">ATP-binding</keyword>
<dbReference type="EC" id="2.7.4.2" evidence="3"/>
<dbReference type="GO" id="GO:0019287">
    <property type="term" value="P:isopentenyl diphosphate biosynthetic process, mevalonate pathway"/>
    <property type="evidence" value="ECO:0007669"/>
    <property type="project" value="UniProtKB-UniPathway"/>
</dbReference>
<dbReference type="InterPro" id="IPR036554">
    <property type="entry name" value="GHMP_kinase_C_sf"/>
</dbReference>
<proteinExistence type="inferred from homology"/>
<comment type="catalytic activity">
    <reaction evidence="12">
        <text>(R)-5-phosphomevalonate + ATP = (R)-5-diphosphomevalonate + ADP</text>
        <dbReference type="Rhea" id="RHEA:16341"/>
        <dbReference type="ChEBI" id="CHEBI:30616"/>
        <dbReference type="ChEBI" id="CHEBI:57557"/>
        <dbReference type="ChEBI" id="CHEBI:58146"/>
        <dbReference type="ChEBI" id="CHEBI:456216"/>
        <dbReference type="EC" id="2.7.4.2"/>
    </reaction>
    <physiologicalReaction direction="left-to-right" evidence="12">
        <dbReference type="Rhea" id="RHEA:16342"/>
    </physiologicalReaction>
</comment>
<dbReference type="AlphaFoldDB" id="A0A060T2C3"/>
<evidence type="ECO:0000256" key="5">
    <source>
        <dbReference type="ARBA" id="ARBA00022679"/>
    </source>
</evidence>
<dbReference type="PANTHER" id="PTHR31814:SF2">
    <property type="entry name" value="PHOSPHOMEVALONATE KINASE"/>
    <property type="match status" value="1"/>
</dbReference>
<dbReference type="Pfam" id="PF00288">
    <property type="entry name" value="GHMP_kinases_N"/>
    <property type="match status" value="1"/>
</dbReference>
<dbReference type="PIRSF" id="PIRSF017288">
    <property type="entry name" value="PMK_GHMP_euk"/>
    <property type="match status" value="1"/>
</dbReference>
<evidence type="ECO:0000256" key="7">
    <source>
        <dbReference type="ARBA" id="ARBA00022777"/>
    </source>
</evidence>
<feature type="domain" description="GHMP kinase C-terminal" evidence="14">
    <location>
        <begin position="318"/>
        <end position="382"/>
    </location>
</feature>
<reference evidence="15" key="1">
    <citation type="submission" date="2014-02" db="EMBL/GenBank/DDBJ databases">
        <authorList>
            <person name="Genoscope - CEA"/>
        </authorList>
    </citation>
    <scope>NUCLEOTIDE SEQUENCE</scope>
    <source>
        <strain evidence="15">LS3</strain>
    </source>
</reference>
<gene>
    <name evidence="15" type="ORF">GNLVRS02_ARAD1A00770g</name>
</gene>
<keyword evidence="5" id="KW-0808">Transferase</keyword>
<dbReference type="GO" id="GO:0005777">
    <property type="term" value="C:peroxisome"/>
    <property type="evidence" value="ECO:0007669"/>
    <property type="project" value="TreeGrafter"/>
</dbReference>
<dbReference type="InterPro" id="IPR035102">
    <property type="entry name" value="Phosphomevalonate_kinase"/>
</dbReference>
<dbReference type="Pfam" id="PF08544">
    <property type="entry name" value="GHMP_kinases_C"/>
    <property type="match status" value="1"/>
</dbReference>
<keyword evidence="11" id="KW-0753">Steroid metabolism</keyword>
<evidence type="ECO:0000256" key="1">
    <source>
        <dbReference type="ARBA" id="ARBA00005017"/>
    </source>
</evidence>
<dbReference type="InterPro" id="IPR020568">
    <property type="entry name" value="Ribosomal_Su5_D2-typ_SF"/>
</dbReference>
<dbReference type="EMBL" id="HG937691">
    <property type="protein sequence ID" value="CDP33057.1"/>
    <property type="molecule type" value="Genomic_DNA"/>
</dbReference>
<dbReference type="PANTHER" id="PTHR31814">
    <property type="match status" value="1"/>
</dbReference>
<dbReference type="GO" id="GO:0004631">
    <property type="term" value="F:phosphomevalonate kinase activity"/>
    <property type="evidence" value="ECO:0007669"/>
    <property type="project" value="UniProtKB-EC"/>
</dbReference>
<keyword evidence="10" id="KW-0443">Lipid metabolism</keyword>
<evidence type="ECO:0000259" key="14">
    <source>
        <dbReference type="Pfam" id="PF08544"/>
    </source>
</evidence>
<keyword evidence="4" id="KW-0444">Lipid biosynthesis</keyword>